<evidence type="ECO:0000313" key="3">
    <source>
        <dbReference type="Proteomes" id="UP000093510"/>
    </source>
</evidence>
<feature type="transmembrane region" description="Helical" evidence="1">
    <location>
        <begin position="68"/>
        <end position="86"/>
    </location>
</feature>
<organism evidence="2 3">
    <name type="scientific">Flavobacterium crassostreae</name>
    <dbReference type="NCBI Taxonomy" id="1763534"/>
    <lineage>
        <taxon>Bacteria</taxon>
        <taxon>Pseudomonadati</taxon>
        <taxon>Bacteroidota</taxon>
        <taxon>Flavobacteriia</taxon>
        <taxon>Flavobacteriales</taxon>
        <taxon>Flavobacteriaceae</taxon>
        <taxon>Flavobacterium</taxon>
    </lineage>
</organism>
<gene>
    <name evidence="2" type="ORF">LPBF_10095</name>
</gene>
<evidence type="ECO:0008006" key="4">
    <source>
        <dbReference type="Google" id="ProtNLM"/>
    </source>
</evidence>
<dbReference type="OrthoDB" id="5472246at2"/>
<evidence type="ECO:0000256" key="1">
    <source>
        <dbReference type="SAM" id="Phobius"/>
    </source>
</evidence>
<sequence>MRKLCFFLIAILWSGIVLFLCLTQSTNLPVITIANLDKYIHAFFHFVFTLLWVLFFRTQINNANKYKPLLVSFVFSVFFGILIEMLQLRLTTTRHADALDVLANIFGAILAVLLVLLYDKIKLQNTNK</sequence>
<feature type="transmembrane region" description="Helical" evidence="1">
    <location>
        <begin position="98"/>
        <end position="118"/>
    </location>
</feature>
<protein>
    <recommendedName>
        <fullName evidence="4">VanZ-like domain-containing protein</fullName>
    </recommendedName>
</protein>
<keyword evidence="1" id="KW-1133">Transmembrane helix</keyword>
<dbReference type="PANTHER" id="PTHR28008">
    <property type="entry name" value="DOMAIN PROTEIN, PUTATIVE (AFU_ORTHOLOGUE AFUA_3G10980)-RELATED"/>
    <property type="match status" value="1"/>
</dbReference>
<keyword evidence="1" id="KW-0812">Transmembrane</keyword>
<dbReference type="EMBL" id="LVEP01000038">
    <property type="protein sequence ID" value="OCB74521.1"/>
    <property type="molecule type" value="Genomic_DNA"/>
</dbReference>
<dbReference type="NCBIfam" id="NF037970">
    <property type="entry name" value="vanZ_1"/>
    <property type="match status" value="1"/>
</dbReference>
<accession>A0A1B9DXV5</accession>
<comment type="caution">
    <text evidence="2">The sequence shown here is derived from an EMBL/GenBank/DDBJ whole genome shotgun (WGS) entry which is preliminary data.</text>
</comment>
<proteinExistence type="predicted"/>
<evidence type="ECO:0000313" key="2">
    <source>
        <dbReference type="EMBL" id="OCB74521.1"/>
    </source>
</evidence>
<dbReference type="Proteomes" id="UP000093510">
    <property type="component" value="Unassembled WGS sequence"/>
</dbReference>
<feature type="transmembrane region" description="Helical" evidence="1">
    <location>
        <begin position="39"/>
        <end position="56"/>
    </location>
</feature>
<dbReference type="AlphaFoldDB" id="A0A1B9DXV5"/>
<dbReference type="PANTHER" id="PTHR28008:SF1">
    <property type="entry name" value="DOMAIN PROTEIN, PUTATIVE (AFU_ORTHOLOGUE AFUA_3G10980)-RELATED"/>
    <property type="match status" value="1"/>
</dbReference>
<keyword evidence="3" id="KW-1185">Reference proteome</keyword>
<reference evidence="2 3" key="1">
    <citation type="submission" date="2016-03" db="EMBL/GenBank/DDBJ databases">
        <authorList>
            <person name="Ploux O."/>
        </authorList>
    </citation>
    <scope>NUCLEOTIDE SEQUENCE [LARGE SCALE GENOMIC DNA]</scope>
    <source>
        <strain evidence="2 3">LPB0076</strain>
    </source>
</reference>
<keyword evidence="1" id="KW-0472">Membrane</keyword>
<name>A0A1B9DXV5_9FLAO</name>